<reference evidence="2" key="1">
    <citation type="submission" date="2015-01" db="EMBL/GenBank/DDBJ databases">
        <title>Draft genome sequence of Pasteurella multocida isolated from alpaca pneumonia.</title>
        <authorList>
            <person name="Maturrano L."/>
            <person name="Hurtado R."/>
            <person name="Allasi N."/>
            <person name="Juscamayta E."/>
            <person name="Fernandez D."/>
            <person name="Maximiliano J."/>
            <person name="Rimac R."/>
            <person name="Rosadio R."/>
        </authorList>
    </citation>
    <scope>NUCLEOTIDE SEQUENCE</scope>
    <source>
        <strain evidence="2">UNMSM</strain>
    </source>
</reference>
<dbReference type="RefSeq" id="WP_071522887.1">
    <property type="nucleotide sequence ID" value="NZ_CP023516.1"/>
</dbReference>
<dbReference type="SUPFAM" id="SSF55347">
    <property type="entry name" value="Glyceraldehyde-3-phosphate dehydrogenase-like, C-terminal domain"/>
    <property type="match status" value="1"/>
</dbReference>
<gene>
    <name evidence="2" type="primary">usg1</name>
</gene>
<evidence type="ECO:0000313" key="2">
    <source>
        <dbReference type="EMBL" id="AMK08088.1"/>
    </source>
</evidence>
<organism evidence="2">
    <name type="scientific">Pasteurella multocida</name>
    <dbReference type="NCBI Taxonomy" id="747"/>
    <lineage>
        <taxon>Bacteria</taxon>
        <taxon>Pseudomonadati</taxon>
        <taxon>Pseudomonadota</taxon>
        <taxon>Gammaproteobacteria</taxon>
        <taxon>Pasteurellales</taxon>
        <taxon>Pasteurellaceae</taxon>
        <taxon>Pasteurella</taxon>
    </lineage>
</organism>
<dbReference type="EMBL" id="KP660249">
    <property type="protein sequence ID" value="AMK08088.1"/>
    <property type="molecule type" value="Genomic_DNA"/>
</dbReference>
<dbReference type="Gene3D" id="3.30.360.10">
    <property type="entry name" value="Dihydrodipicolinate Reductase, domain 2"/>
    <property type="match status" value="1"/>
</dbReference>
<dbReference type="InterPro" id="IPR036291">
    <property type="entry name" value="NAD(P)-bd_dom_sf"/>
</dbReference>
<dbReference type="PANTHER" id="PTHR46278:SF2">
    <property type="entry name" value="ASPARTATE-SEMIALDEHYDE DEHYDROGENASE"/>
    <property type="match status" value="1"/>
</dbReference>
<dbReference type="PIRSF" id="PIRSF000148">
    <property type="entry name" value="ASA_dh"/>
    <property type="match status" value="1"/>
</dbReference>
<name>A0A126QE55_PASMD</name>
<dbReference type="PANTHER" id="PTHR46278">
    <property type="entry name" value="DEHYDROGENASE, PUTATIVE-RELATED"/>
    <property type="match status" value="1"/>
</dbReference>
<sequence length="324" mass="35744">MNATLNVAIAAEFELSEKIAETLEQSQLNISQLSIVEIYPFNEEQGIRFHNKSVVQLKPEEVEWSSIHYLFFAGDIQQVAHLAKAAEMGCVVIDMKGICASLQDVPVVIPGVNQEKLVDLRQRNIVSLADPQVTQLALAIAPLMSNLEIKDIAVTSLLPASYTNGETVSKLAGQTARLLNGIPLDEGEQRLAFDVFPTPASHLNTQIHKIFPQLDHVVFHSIQVPVFYGMGQMVSVLSDYALDPQSCLASWADNPLMTYHAEKYCTPVTNGEQEMAEEQAAKLHISGFSALENGLQFWSVADEQRFNLALLSVTLAELIYSQGY</sequence>
<protein>
    <submittedName>
        <fullName evidence="2">Usg1 protein</fullName>
    </submittedName>
</protein>
<dbReference type="CDD" id="cd17894">
    <property type="entry name" value="ASADH_USG1_N"/>
    <property type="match status" value="1"/>
</dbReference>
<proteinExistence type="inferred from homology"/>
<dbReference type="SUPFAM" id="SSF51735">
    <property type="entry name" value="NAD(P)-binding Rossmann-fold domains"/>
    <property type="match status" value="1"/>
</dbReference>
<comment type="similarity">
    <text evidence="1">Belongs to the aspartate-semialdehyde dehydrogenase family.</text>
</comment>
<dbReference type="Gene3D" id="3.40.50.720">
    <property type="entry name" value="NAD(P)-binding Rossmann-like Domain"/>
    <property type="match status" value="1"/>
</dbReference>
<dbReference type="AlphaFoldDB" id="A0A126QE55"/>
<accession>A0A126QE55</accession>
<dbReference type="NCBIfam" id="NF005368">
    <property type="entry name" value="PRK06901.1"/>
    <property type="match status" value="1"/>
</dbReference>
<evidence type="ECO:0000256" key="1">
    <source>
        <dbReference type="ARBA" id="ARBA00010584"/>
    </source>
</evidence>